<feature type="domain" description="F-box" evidence="2">
    <location>
        <begin position="31"/>
        <end position="77"/>
    </location>
</feature>
<sequence length="918" mass="103066">MWAPLAPQRRIPVSTSQEDEREDLNTDTIGSSNMGPFPRRVLERLLDFVPLADLPSMAQCSRAWKELVYNEDVWERRWHRLGWKPLASLPDPLLDSPPVKVKPKPKPAPRPRTHHIVDLLADLDWDAPADVAGMERPCYARVVRAYEALRPFVLSLLTEPSTSSSKLFTLTRDIPEQCTLLCMLARFCSDVARGIPSPKMQDEETIVNKVRQATVYLETELRSAYMTEDAHLVEARASQASQDVEKAESSIQTMARGAWQLRMAAWALGSQPDDVSELPYMAQLHRLGGYVIADAHILSRPLLNTRVPYNPQDCMPAQHAENLPMDPYCGFVEHLYAVLTQENDMIVRVFPAEQPVAPALVERVAHTLLADYLATLLQCARQVSEELYLEWFVQSLSHMQRLSTLPGLEAETVQTILSQVWHKHLPDYLHAEREWMKQLLKEACDRWLGNLESMLESWENESNTVVVPPSAAEKRSFMSTFKDALVTPAVSTRITPVSKSLEQIRAKRQGMSPRLSSESTLASGGNAGYMGVGDAPDVWGDDDDNEEGAPTLLAPLEPTDTVSARQETLSPSSGSKPWQMSSLLNLATAVELIDIARLSLQRLETLKECSASLQEPVRKAMIDVVVALFASLNDEHMKPGFVTAREQIGSYSPAKHDRTQPGGNAADHVGPLLLFFELVHIGDTIQQMGQVFFDRLGPRLLGKMDFTNAAVREKRRFENDLDEQVASGLSAGVELLVHQMEHIVLTHQHPRDYYPESEAAIDITTPTQACAECCATLQVYCDLLAACADKAVLDVFYEEIGFRLYTVLCKHLKRQIISLTGGFQVICDLNHYFQFIEGLRQPSITARFAALKRMGSLYIVSEPKELAKMVQDPTLSHGMMRPEEMYEFLRARCDFKTIESNIDAEMYGIKIREDCVIV</sequence>
<name>A0AAF0EHQ6_9BASI</name>
<gene>
    <name evidence="3" type="primary">RCY1</name>
    <name evidence="3" type="ORF">MEQU1_003542</name>
</gene>
<feature type="compositionally biased region" description="Polar residues" evidence="1">
    <location>
        <begin position="514"/>
        <end position="523"/>
    </location>
</feature>
<dbReference type="AlphaFoldDB" id="A0AAF0EHQ6"/>
<dbReference type="PROSITE" id="PS50181">
    <property type="entry name" value="FBOX"/>
    <property type="match status" value="1"/>
</dbReference>
<dbReference type="InterPro" id="IPR001810">
    <property type="entry name" value="F-box_dom"/>
</dbReference>
<evidence type="ECO:0000259" key="2">
    <source>
        <dbReference type="PROSITE" id="PS50181"/>
    </source>
</evidence>
<feature type="compositionally biased region" description="Polar residues" evidence="1">
    <location>
        <begin position="560"/>
        <end position="576"/>
    </location>
</feature>
<dbReference type="InterPro" id="IPR009976">
    <property type="entry name" value="Sec10-like"/>
</dbReference>
<keyword evidence="4" id="KW-1185">Reference proteome</keyword>
<feature type="region of interest" description="Disordered" evidence="1">
    <location>
        <begin position="1"/>
        <end position="32"/>
    </location>
</feature>
<dbReference type="PANTHER" id="PTHR12100:SF1">
    <property type="entry name" value="RECYCLIN-1"/>
    <property type="match status" value="1"/>
</dbReference>
<organism evidence="3 4">
    <name type="scientific">Malassezia equina</name>
    <dbReference type="NCBI Taxonomy" id="1381935"/>
    <lineage>
        <taxon>Eukaryota</taxon>
        <taxon>Fungi</taxon>
        <taxon>Dikarya</taxon>
        <taxon>Basidiomycota</taxon>
        <taxon>Ustilaginomycotina</taxon>
        <taxon>Malasseziomycetes</taxon>
        <taxon>Malasseziales</taxon>
        <taxon>Malasseziaceae</taxon>
        <taxon>Malassezia</taxon>
    </lineage>
</organism>
<reference evidence="3" key="1">
    <citation type="submission" date="2023-03" db="EMBL/GenBank/DDBJ databases">
        <title>Mating type loci evolution in Malassezia.</title>
        <authorList>
            <person name="Coelho M.A."/>
        </authorList>
    </citation>
    <scope>NUCLEOTIDE SEQUENCE</scope>
    <source>
        <strain evidence="3">CBS 12830</strain>
    </source>
</reference>
<dbReference type="InterPro" id="IPR048627">
    <property type="entry name" value="Sec10_HB"/>
</dbReference>
<dbReference type="EMBL" id="CP119907">
    <property type="protein sequence ID" value="WFD24836.1"/>
    <property type="molecule type" value="Genomic_DNA"/>
</dbReference>
<feature type="region of interest" description="Disordered" evidence="1">
    <location>
        <begin position="506"/>
        <end position="576"/>
    </location>
</feature>
<dbReference type="SMART" id="SM00256">
    <property type="entry name" value="FBOX"/>
    <property type="match status" value="1"/>
</dbReference>
<dbReference type="GO" id="GO:0006893">
    <property type="term" value="P:Golgi to plasma membrane transport"/>
    <property type="evidence" value="ECO:0007669"/>
    <property type="project" value="TreeGrafter"/>
</dbReference>
<evidence type="ECO:0000256" key="1">
    <source>
        <dbReference type="SAM" id="MobiDB-lite"/>
    </source>
</evidence>
<protein>
    <submittedName>
        <fullName evidence="3">F-box protein: endocytic membrane traffic, recycling ReCYcling 1</fullName>
    </submittedName>
</protein>
<dbReference type="GO" id="GO:0006887">
    <property type="term" value="P:exocytosis"/>
    <property type="evidence" value="ECO:0007669"/>
    <property type="project" value="TreeGrafter"/>
</dbReference>
<proteinExistence type="predicted"/>
<evidence type="ECO:0000313" key="3">
    <source>
        <dbReference type="EMBL" id="WFD24836.1"/>
    </source>
</evidence>
<dbReference type="PANTHER" id="PTHR12100">
    <property type="entry name" value="SEC10"/>
    <property type="match status" value="1"/>
</dbReference>
<accession>A0AAF0EHQ6</accession>
<dbReference type="Gene3D" id="1.20.1280.50">
    <property type="match status" value="1"/>
</dbReference>
<dbReference type="Pfam" id="PF00646">
    <property type="entry name" value="F-box"/>
    <property type="match status" value="1"/>
</dbReference>
<evidence type="ECO:0000313" key="4">
    <source>
        <dbReference type="Proteomes" id="UP001214415"/>
    </source>
</evidence>
<dbReference type="Proteomes" id="UP001214415">
    <property type="component" value="Chromosome 8"/>
</dbReference>
<dbReference type="GO" id="GO:0000145">
    <property type="term" value="C:exocyst"/>
    <property type="evidence" value="ECO:0007669"/>
    <property type="project" value="TreeGrafter"/>
</dbReference>
<dbReference type="SUPFAM" id="SSF81383">
    <property type="entry name" value="F-box domain"/>
    <property type="match status" value="1"/>
</dbReference>
<dbReference type="InterPro" id="IPR036047">
    <property type="entry name" value="F-box-like_dom_sf"/>
</dbReference>
<dbReference type="Pfam" id="PF07393">
    <property type="entry name" value="Sec10_HB"/>
    <property type="match status" value="1"/>
</dbReference>